<dbReference type="EMBL" id="JATAAI010000006">
    <property type="protein sequence ID" value="KAK1745014.1"/>
    <property type="molecule type" value="Genomic_DNA"/>
</dbReference>
<dbReference type="InterPro" id="IPR001537">
    <property type="entry name" value="SpoU_MeTrfase"/>
</dbReference>
<dbReference type="GO" id="GO:0032259">
    <property type="term" value="P:methylation"/>
    <property type="evidence" value="ECO:0007669"/>
    <property type="project" value="UniProtKB-KW"/>
</dbReference>
<gene>
    <name evidence="4" type="ORF">QTG54_004305</name>
</gene>
<dbReference type="Gene3D" id="3.30.1330.30">
    <property type="match status" value="1"/>
</dbReference>
<dbReference type="InterPro" id="IPR029064">
    <property type="entry name" value="Ribosomal_eL30-like_sf"/>
</dbReference>
<dbReference type="InterPro" id="IPR029028">
    <property type="entry name" value="Alpha/beta_knot_MTases"/>
</dbReference>
<keyword evidence="2 4" id="KW-0808">Transferase</keyword>
<sequence length="296" mass="32082">MHSISTASLSTSSHMSWEMITNHQSSKTVKLFKSIHKNKSKRNESGFTIAEGVRLVTDILSDEQSRRLVKRIIVSESVLNGQSNNEYQQQLEHWLNVVEMESRQSKEAFANGSNTEDTIDPVTINIGTDQVLAACSGTVILKDCAASHVSALVLLPDSCDVWNPKAVRSAMGASFRVPVIELNGRVGALAKALDMLDDCGIDSNRVFAATMEDTGDGRSSIAHYDVDFDKGAAIILGKEGEGLREEVRNAMGQGLISTVHIPMAQGTESLNAAVCGSIIMFERMRQLSVIQSANAN</sequence>
<reference evidence="4" key="1">
    <citation type="submission" date="2023-06" db="EMBL/GenBank/DDBJ databases">
        <title>Survivors Of The Sea: Transcriptome response of Skeletonema marinoi to long-term dormancy.</title>
        <authorList>
            <person name="Pinder M.I.M."/>
            <person name="Kourtchenko O."/>
            <person name="Robertson E.K."/>
            <person name="Larsson T."/>
            <person name="Maumus F."/>
            <person name="Osuna-Cruz C.M."/>
            <person name="Vancaester E."/>
            <person name="Stenow R."/>
            <person name="Vandepoele K."/>
            <person name="Ploug H."/>
            <person name="Bruchert V."/>
            <person name="Godhe A."/>
            <person name="Topel M."/>
        </authorList>
    </citation>
    <scope>NUCLEOTIDE SEQUENCE</scope>
    <source>
        <strain evidence="4">R05AC</strain>
    </source>
</reference>
<evidence type="ECO:0000313" key="4">
    <source>
        <dbReference type="EMBL" id="KAK1745014.1"/>
    </source>
</evidence>
<evidence type="ECO:0000313" key="5">
    <source>
        <dbReference type="Proteomes" id="UP001224775"/>
    </source>
</evidence>
<accession>A0AAD8YEG1</accession>
<dbReference type="GO" id="GO:0006396">
    <property type="term" value="P:RNA processing"/>
    <property type="evidence" value="ECO:0007669"/>
    <property type="project" value="InterPro"/>
</dbReference>
<keyword evidence="1 4" id="KW-0489">Methyltransferase</keyword>
<dbReference type="CDD" id="cd18095">
    <property type="entry name" value="SpoU-like_rRNA-MTase"/>
    <property type="match status" value="1"/>
</dbReference>
<dbReference type="InterPro" id="IPR051259">
    <property type="entry name" value="rRNA_Methyltransferase"/>
</dbReference>
<keyword evidence="5" id="KW-1185">Reference proteome</keyword>
<evidence type="ECO:0000256" key="2">
    <source>
        <dbReference type="ARBA" id="ARBA00022679"/>
    </source>
</evidence>
<dbReference type="Gene3D" id="3.40.1280.10">
    <property type="match status" value="1"/>
</dbReference>
<comment type="caution">
    <text evidence="4">The sequence shown here is derived from an EMBL/GenBank/DDBJ whole genome shotgun (WGS) entry which is preliminary data.</text>
</comment>
<dbReference type="Proteomes" id="UP001224775">
    <property type="component" value="Unassembled WGS sequence"/>
</dbReference>
<dbReference type="GO" id="GO:0008173">
    <property type="term" value="F:RNA methyltransferase activity"/>
    <property type="evidence" value="ECO:0007669"/>
    <property type="project" value="InterPro"/>
</dbReference>
<dbReference type="AlphaFoldDB" id="A0AAD8YEG1"/>
<dbReference type="EC" id="2.1.1.-" evidence="4"/>
<dbReference type="InterPro" id="IPR029026">
    <property type="entry name" value="tRNA_m1G_MTases_N"/>
</dbReference>
<dbReference type="GO" id="GO:0003723">
    <property type="term" value="F:RNA binding"/>
    <property type="evidence" value="ECO:0007669"/>
    <property type="project" value="InterPro"/>
</dbReference>
<dbReference type="Pfam" id="PF00588">
    <property type="entry name" value="SpoU_methylase"/>
    <property type="match status" value="1"/>
</dbReference>
<dbReference type="PANTHER" id="PTHR43191:SF2">
    <property type="entry name" value="RRNA METHYLTRANSFERASE 3, MITOCHONDRIAL"/>
    <property type="match status" value="1"/>
</dbReference>
<dbReference type="PANTHER" id="PTHR43191">
    <property type="entry name" value="RRNA METHYLTRANSFERASE 3"/>
    <property type="match status" value="1"/>
</dbReference>
<name>A0AAD8YEG1_9STRA</name>
<dbReference type="SUPFAM" id="SSF55315">
    <property type="entry name" value="L30e-like"/>
    <property type="match status" value="1"/>
</dbReference>
<organism evidence="4 5">
    <name type="scientific">Skeletonema marinoi</name>
    <dbReference type="NCBI Taxonomy" id="267567"/>
    <lineage>
        <taxon>Eukaryota</taxon>
        <taxon>Sar</taxon>
        <taxon>Stramenopiles</taxon>
        <taxon>Ochrophyta</taxon>
        <taxon>Bacillariophyta</taxon>
        <taxon>Coscinodiscophyceae</taxon>
        <taxon>Thalassiosirophycidae</taxon>
        <taxon>Thalassiosirales</taxon>
        <taxon>Skeletonemataceae</taxon>
        <taxon>Skeletonema</taxon>
        <taxon>Skeletonema marinoi-dohrnii complex</taxon>
    </lineage>
</organism>
<protein>
    <submittedName>
        <fullName evidence="4">SpoU family RNA methyltransferase</fullName>
        <ecNumber evidence="4">2.1.1.-</ecNumber>
    </submittedName>
</protein>
<proteinExistence type="predicted"/>
<evidence type="ECO:0000259" key="3">
    <source>
        <dbReference type="Pfam" id="PF00588"/>
    </source>
</evidence>
<evidence type="ECO:0000256" key="1">
    <source>
        <dbReference type="ARBA" id="ARBA00022603"/>
    </source>
</evidence>
<feature type="domain" description="tRNA/rRNA methyltransferase SpoU type" evidence="3">
    <location>
        <begin position="140"/>
        <end position="281"/>
    </location>
</feature>
<dbReference type="SUPFAM" id="SSF75217">
    <property type="entry name" value="alpha/beta knot"/>
    <property type="match status" value="1"/>
</dbReference>